<feature type="binding site" evidence="7">
    <location>
        <position position="308"/>
    </location>
    <ligand>
        <name>Zn(2+)</name>
        <dbReference type="ChEBI" id="CHEBI:29105"/>
    </ligand>
</feature>
<feature type="binding site" evidence="7">
    <location>
        <position position="220"/>
    </location>
    <ligand>
        <name>substrate</name>
    </ligand>
</feature>
<feature type="binding site" evidence="7">
    <location>
        <begin position="97"/>
        <end position="101"/>
    </location>
    <ligand>
        <name>substrate</name>
    </ligand>
</feature>
<dbReference type="InterPro" id="IPR050076">
    <property type="entry name" value="ArchSynthase1/Queuine_TRR"/>
</dbReference>
<dbReference type="EC" id="2.4.2.29" evidence="7"/>
<protein>
    <recommendedName>
        <fullName evidence="7">Queuine tRNA-ribosyltransferase</fullName>
        <ecNumber evidence="7">2.4.2.29</ecNumber>
    </recommendedName>
    <alternativeName>
        <fullName evidence="7">Guanine insertion enzyme</fullName>
    </alternativeName>
    <alternativeName>
        <fullName evidence="7">tRNA-guanine transglycosylase</fullName>
    </alternativeName>
</protein>
<comment type="similarity">
    <text evidence="7">Belongs to the queuine tRNA-ribosyltransferase family.</text>
</comment>
<feature type="domain" description="tRNA-guanine(15) transglycosylase-like" evidence="8">
    <location>
        <begin position="19"/>
        <end position="370"/>
    </location>
</feature>
<keyword evidence="7" id="KW-0862">Zinc</keyword>
<comment type="function">
    <text evidence="7">Catalyzes the base-exchange of a guanine (G) residue with the queuine precursor 7-aminomethyl-7-deazaguanine (PreQ1) at position 34 (anticodon wobble position) in tRNAs with GU(N) anticodons (tRNA-Asp, -Asn, -His and -Tyr). Catalysis occurs through a double-displacement mechanism. The nucleophile active site attacks the C1' of nucleotide 34 to detach the guanine base from the RNA, forming a covalent enzyme-RNA intermediate. The proton acceptor active site deprotonates the incoming PreQ1, allowing a nucleophilic attack on the C1' of the ribose to form the product. After dissociation, two additional enzymatic reactions on the tRNA convert PreQ1 to queuine (Q), resulting in the hypermodified nucleoside queuosine (7-(((4,5-cis-dihydroxy-2-cyclopenten-1-yl)amino)methyl)-7-deazaguanosine).</text>
</comment>
<keyword evidence="7" id="KW-0479">Metal-binding</keyword>
<dbReference type="PANTHER" id="PTHR46499:SF1">
    <property type="entry name" value="QUEUINE TRNA-RIBOSYLTRANSFERASE"/>
    <property type="match status" value="1"/>
</dbReference>
<evidence type="ECO:0000256" key="1">
    <source>
        <dbReference type="ARBA" id="ARBA00004691"/>
    </source>
</evidence>
<dbReference type="Proteomes" id="UP000215086">
    <property type="component" value="Chromosome"/>
</dbReference>
<dbReference type="GO" id="GO:0008616">
    <property type="term" value="P:tRNA queuosine(34) biosynthetic process"/>
    <property type="evidence" value="ECO:0007669"/>
    <property type="project" value="UniProtKB-UniRule"/>
</dbReference>
<dbReference type="GO" id="GO:0046872">
    <property type="term" value="F:metal ion binding"/>
    <property type="evidence" value="ECO:0007669"/>
    <property type="project" value="UniProtKB-KW"/>
</dbReference>
<dbReference type="InterPro" id="IPR004803">
    <property type="entry name" value="TGT"/>
</dbReference>
<dbReference type="UniPathway" id="UPA00392"/>
<evidence type="ECO:0000256" key="2">
    <source>
        <dbReference type="ARBA" id="ARBA00022676"/>
    </source>
</evidence>
<dbReference type="AlphaFoldDB" id="A0A286RFV1"/>
<feature type="region of interest" description="RNA binding; important for wobble base 34 recognition" evidence="7">
    <location>
        <begin position="275"/>
        <end position="279"/>
    </location>
</feature>
<evidence type="ECO:0000256" key="4">
    <source>
        <dbReference type="ARBA" id="ARBA00022694"/>
    </source>
</evidence>
<organism evidence="9 10">
    <name type="scientific">Thermogutta terrifontis</name>
    <dbReference type="NCBI Taxonomy" id="1331910"/>
    <lineage>
        <taxon>Bacteria</taxon>
        <taxon>Pseudomonadati</taxon>
        <taxon>Planctomycetota</taxon>
        <taxon>Planctomycetia</taxon>
        <taxon>Pirellulales</taxon>
        <taxon>Thermoguttaceae</taxon>
        <taxon>Thermogutta</taxon>
    </lineage>
</organism>
<evidence type="ECO:0000256" key="3">
    <source>
        <dbReference type="ARBA" id="ARBA00022679"/>
    </source>
</evidence>
<keyword evidence="2 7" id="KW-0328">Glycosyltransferase</keyword>
<dbReference type="KEGG" id="ttf:THTE_2237"/>
<dbReference type="GO" id="GO:0008479">
    <property type="term" value="F:tRNA-guanosine(34) queuine transglycosylase activity"/>
    <property type="evidence" value="ECO:0007669"/>
    <property type="project" value="UniProtKB-UniRule"/>
</dbReference>
<dbReference type="Pfam" id="PF01702">
    <property type="entry name" value="TGT"/>
    <property type="match status" value="1"/>
</dbReference>
<dbReference type="InterPro" id="IPR002616">
    <property type="entry name" value="tRNA_ribo_trans-like"/>
</dbReference>
<reference evidence="9 10" key="1">
    <citation type="journal article" name="Front. Microbiol.">
        <title>Sugar Metabolism of the First Thermophilic Planctomycete Thermogutta terrifontis: Comparative Genomic and Transcriptomic Approaches.</title>
        <authorList>
            <person name="Elcheninov A.G."/>
            <person name="Menzel P."/>
            <person name="Gudbergsdottir S.R."/>
            <person name="Slesarev A.I."/>
            <person name="Kadnikov V.V."/>
            <person name="Krogh A."/>
            <person name="Bonch-Osmolovskaya E.A."/>
            <person name="Peng X."/>
            <person name="Kublanov I.V."/>
        </authorList>
    </citation>
    <scope>NUCLEOTIDE SEQUENCE [LARGE SCALE GENOMIC DNA]</scope>
    <source>
        <strain evidence="9 10">R1</strain>
    </source>
</reference>
<sequence>MSTVGGEIFSVVRTDSQTLARCGILRTAHGIVHTPAFMPVGTQATIKGLLPHLVEGTGTEIILSNTYHLLLRPKPETVAALGGLHRFMGWHKPILTDSGGFQVFSLAQLTRIEERGAVFRSHLDGSLVELTPERAIEVQELLGSDIAMVLDHVVALPNERSVIEDAMERSLRWAERCQKAHQRKDQWLFGIVQGGLEPDLRLRCVEELVQMGFDGYAIGGLSVGEPPAEMYRILDVVAPSLPAERPRYLMGVGRPIDLLEAIARGVDLFDCVMPTRNGRNAMAFTEAGPLRMRNACHERDPRPMDPTCPCLACTFSRGYIRHLFMAREMLGPILVSLHNIAFYQRLLRQARAAIEAGSFGDFLEEKRATWSRTTMEDEDELENRSS</sequence>
<comment type="subunit">
    <text evidence="7">Homodimer. Within each dimer, one monomer is responsible for RNA recognition and catalysis, while the other monomer binds to the replacement base PreQ1.</text>
</comment>
<dbReference type="InterPro" id="IPR036511">
    <property type="entry name" value="TGT-like_sf"/>
</dbReference>
<feature type="active site" description="Proton acceptor" evidence="7">
    <location>
        <position position="97"/>
    </location>
</feature>
<keyword evidence="5 7" id="KW-0671">Queuosine biosynthesis</keyword>
<name>A0A286RFV1_9BACT</name>
<evidence type="ECO:0000313" key="10">
    <source>
        <dbReference type="Proteomes" id="UP000215086"/>
    </source>
</evidence>
<dbReference type="OrthoDB" id="9805417at2"/>
<feature type="binding site" evidence="7">
    <location>
        <position position="310"/>
    </location>
    <ligand>
        <name>Zn(2+)</name>
        <dbReference type="ChEBI" id="CHEBI:29105"/>
    </ligand>
</feature>
<feature type="active site" description="Nucleophile" evidence="7">
    <location>
        <position position="270"/>
    </location>
</feature>
<feature type="binding site" evidence="7">
    <location>
        <position position="193"/>
    </location>
    <ligand>
        <name>substrate</name>
    </ligand>
</feature>
<keyword evidence="10" id="KW-1185">Reference proteome</keyword>
<dbReference type="PANTHER" id="PTHR46499">
    <property type="entry name" value="QUEUINE TRNA-RIBOSYLTRANSFERASE"/>
    <property type="match status" value="1"/>
</dbReference>
<dbReference type="SUPFAM" id="SSF51713">
    <property type="entry name" value="tRNA-guanine transglycosylase"/>
    <property type="match status" value="1"/>
</dbReference>
<evidence type="ECO:0000256" key="6">
    <source>
        <dbReference type="ARBA" id="ARBA00050112"/>
    </source>
</evidence>
<comment type="catalytic activity">
    <reaction evidence="6 7">
        <text>7-aminomethyl-7-carbaguanine + guanosine(34) in tRNA = 7-aminomethyl-7-carbaguanosine(34) in tRNA + guanine</text>
        <dbReference type="Rhea" id="RHEA:24104"/>
        <dbReference type="Rhea" id="RHEA-COMP:10341"/>
        <dbReference type="Rhea" id="RHEA-COMP:10342"/>
        <dbReference type="ChEBI" id="CHEBI:16235"/>
        <dbReference type="ChEBI" id="CHEBI:58703"/>
        <dbReference type="ChEBI" id="CHEBI:74269"/>
        <dbReference type="ChEBI" id="CHEBI:82833"/>
        <dbReference type="EC" id="2.4.2.29"/>
    </reaction>
</comment>
<dbReference type="NCBIfam" id="TIGR00449">
    <property type="entry name" value="tgt_general"/>
    <property type="match status" value="1"/>
</dbReference>
<dbReference type="NCBIfam" id="TIGR00430">
    <property type="entry name" value="Q_tRNA_tgt"/>
    <property type="match status" value="1"/>
</dbReference>
<dbReference type="RefSeq" id="WP_095415052.1">
    <property type="nucleotide sequence ID" value="NZ_CP018477.1"/>
</dbReference>
<dbReference type="EMBL" id="CP018477">
    <property type="protein sequence ID" value="ASV74839.1"/>
    <property type="molecule type" value="Genomic_DNA"/>
</dbReference>
<feature type="binding site" evidence="7">
    <location>
        <position position="313"/>
    </location>
    <ligand>
        <name>Zn(2+)</name>
        <dbReference type="ChEBI" id="CHEBI:29105"/>
    </ligand>
</feature>
<evidence type="ECO:0000256" key="7">
    <source>
        <dbReference type="HAMAP-Rule" id="MF_00168"/>
    </source>
</evidence>
<evidence type="ECO:0000313" key="9">
    <source>
        <dbReference type="EMBL" id="ASV74839.1"/>
    </source>
</evidence>
<evidence type="ECO:0000256" key="5">
    <source>
        <dbReference type="ARBA" id="ARBA00022785"/>
    </source>
</evidence>
<gene>
    <name evidence="7" type="primary">tgt</name>
    <name evidence="9" type="ORF">THTE_2237</name>
</gene>
<comment type="pathway">
    <text evidence="1 7">tRNA modification; tRNA-queuosine biosynthesis.</text>
</comment>
<evidence type="ECO:0000259" key="8">
    <source>
        <dbReference type="Pfam" id="PF01702"/>
    </source>
</evidence>
<comment type="cofactor">
    <cofactor evidence="7">
        <name>Zn(2+)</name>
        <dbReference type="ChEBI" id="CHEBI:29105"/>
    </cofactor>
    <text evidence="7">Binds 1 zinc ion per subunit.</text>
</comment>
<dbReference type="FunFam" id="3.20.20.105:FF:000001">
    <property type="entry name" value="Queuine tRNA-ribosyltransferase"/>
    <property type="match status" value="1"/>
</dbReference>
<feature type="binding site" evidence="7">
    <location>
        <position position="151"/>
    </location>
    <ligand>
        <name>substrate</name>
    </ligand>
</feature>
<feature type="binding site" evidence="7">
    <location>
        <position position="338"/>
    </location>
    <ligand>
        <name>Zn(2+)</name>
        <dbReference type="ChEBI" id="CHEBI:29105"/>
    </ligand>
</feature>
<dbReference type="HAMAP" id="MF_00168">
    <property type="entry name" value="Q_tRNA_Tgt"/>
    <property type="match status" value="1"/>
</dbReference>
<dbReference type="Gene3D" id="3.20.20.105">
    <property type="entry name" value="Queuine tRNA-ribosyltransferase-like"/>
    <property type="match status" value="1"/>
</dbReference>
<keyword evidence="4 7" id="KW-0819">tRNA processing</keyword>
<feature type="region of interest" description="RNA binding" evidence="7">
    <location>
        <begin position="251"/>
        <end position="257"/>
    </location>
</feature>
<proteinExistence type="inferred from homology"/>
<dbReference type="GO" id="GO:0005829">
    <property type="term" value="C:cytosol"/>
    <property type="evidence" value="ECO:0007669"/>
    <property type="project" value="TreeGrafter"/>
</dbReference>
<accession>A0A286RFV1</accession>
<keyword evidence="3 7" id="KW-0808">Transferase</keyword>